<evidence type="ECO:0000313" key="2">
    <source>
        <dbReference type="Proteomes" id="UP000033636"/>
    </source>
</evidence>
<reference evidence="1" key="1">
    <citation type="submission" date="2024-07" db="EMBL/GenBank/DDBJ databases">
        <title>Metagenome and Metagenome-Assembled Genomes of Archaea from a hot spring from the geothermal field of Los Azufres, Mexico.</title>
        <authorList>
            <person name="Marin-Paredes R."/>
            <person name="Martinez-Romero E."/>
            <person name="Servin-Garciduenas L.E."/>
        </authorList>
    </citation>
    <scope>NUCLEOTIDE SEQUENCE</scope>
</reference>
<organism evidence="1 2">
    <name type="scientific">Thermoproteus sp. AZ2</name>
    <dbReference type="NCBI Taxonomy" id="1609232"/>
    <lineage>
        <taxon>Archaea</taxon>
        <taxon>Thermoproteota</taxon>
        <taxon>Thermoprotei</taxon>
        <taxon>Thermoproteales</taxon>
        <taxon>Thermoproteaceae</taxon>
        <taxon>Thermoproteus</taxon>
    </lineage>
</organism>
<name>A0ACC6UYT1_9CREN</name>
<sequence>MSSILFAATTTTTKPQPIWNGVYFNLSTIIPWYVVLIFTVLYFGLLAWAWRPREGRPFGNFKTIDFVYIALMAALTIVYNFFISPLIPKVGSVTTYFYYPLIGEIFLIGLAAALVGKPGAAGLAMFIYTLLSDIIHYGFGGEPFWFIYEMTAYGALIDLWLIYRGEAFFTPYLKPPRALATDGGEAEGESEEEARPPRSSWIIFADGALSGAWMSLAYPFWWRGFWGTFVTGYKTTVQFWAVTSAAALGAGIVMGIIVAPLIYYIKQVAT</sequence>
<dbReference type="Proteomes" id="UP000033636">
    <property type="component" value="Unassembled WGS sequence"/>
</dbReference>
<proteinExistence type="predicted"/>
<evidence type="ECO:0000313" key="1">
    <source>
        <dbReference type="EMBL" id="MFB6489977.1"/>
    </source>
</evidence>
<dbReference type="EMBL" id="JZWT02000003">
    <property type="protein sequence ID" value="MFB6489977.1"/>
    <property type="molecule type" value="Genomic_DNA"/>
</dbReference>
<gene>
    <name evidence="1" type="ORF">TU35_001815</name>
</gene>
<accession>A0ACC6UYT1</accession>
<comment type="caution">
    <text evidence="1">The sequence shown here is derived from an EMBL/GenBank/DDBJ whole genome shotgun (WGS) entry which is preliminary data.</text>
</comment>
<protein>
    <submittedName>
        <fullName evidence="1">Uncharacterized protein</fullName>
    </submittedName>
</protein>